<reference evidence="1" key="1">
    <citation type="journal article" date="2020" name="New Phytol.">
        <title>Comparative genomics reveals dynamic genome evolution in host specialist ectomycorrhizal fungi.</title>
        <authorList>
            <person name="Lofgren L.A."/>
            <person name="Nguyen N.H."/>
            <person name="Vilgalys R."/>
            <person name="Ruytinx J."/>
            <person name="Liao H.L."/>
            <person name="Branco S."/>
            <person name="Kuo A."/>
            <person name="LaButti K."/>
            <person name="Lipzen A."/>
            <person name="Andreopoulos W."/>
            <person name="Pangilinan J."/>
            <person name="Riley R."/>
            <person name="Hundley H."/>
            <person name="Na H."/>
            <person name="Barry K."/>
            <person name="Grigoriev I.V."/>
            <person name="Stajich J.E."/>
            <person name="Kennedy P.G."/>
        </authorList>
    </citation>
    <scope>NUCLEOTIDE SEQUENCE</scope>
    <source>
        <strain evidence="1">S12</strain>
    </source>
</reference>
<dbReference type="AlphaFoldDB" id="A0A9P7DVD5"/>
<dbReference type="GeneID" id="64590914"/>
<accession>A0A9P7DVD5</accession>
<evidence type="ECO:0000313" key="1">
    <source>
        <dbReference type="EMBL" id="KAG1803887.1"/>
    </source>
</evidence>
<evidence type="ECO:0000313" key="2">
    <source>
        <dbReference type="Proteomes" id="UP000719766"/>
    </source>
</evidence>
<name>A0A9P7DVD5_9AGAM</name>
<dbReference type="Proteomes" id="UP000719766">
    <property type="component" value="Unassembled WGS sequence"/>
</dbReference>
<comment type="caution">
    <text evidence="1">The sequence shown here is derived from an EMBL/GenBank/DDBJ whole genome shotgun (WGS) entry which is preliminary data.</text>
</comment>
<sequence length="90" mass="10042">MWKCVIYEGAIGAFRKGRCSNLASNMCIRRTEAILRAADLSISLIYINTSINIANPISRGILPDSSTRLPFRIPIPDKLTPFLTYNAPEE</sequence>
<dbReference type="RefSeq" id="XP_041166233.1">
    <property type="nucleotide sequence ID" value="XM_041297150.1"/>
</dbReference>
<dbReference type="EMBL" id="JABBWE010000004">
    <property type="protein sequence ID" value="KAG1803887.1"/>
    <property type="molecule type" value="Genomic_DNA"/>
</dbReference>
<organism evidence="1 2">
    <name type="scientific">Suillus plorans</name>
    <dbReference type="NCBI Taxonomy" id="116603"/>
    <lineage>
        <taxon>Eukaryota</taxon>
        <taxon>Fungi</taxon>
        <taxon>Dikarya</taxon>
        <taxon>Basidiomycota</taxon>
        <taxon>Agaricomycotina</taxon>
        <taxon>Agaricomycetes</taxon>
        <taxon>Agaricomycetidae</taxon>
        <taxon>Boletales</taxon>
        <taxon>Suillineae</taxon>
        <taxon>Suillaceae</taxon>
        <taxon>Suillus</taxon>
    </lineage>
</organism>
<protein>
    <submittedName>
        <fullName evidence="1">Uncharacterized protein</fullName>
    </submittedName>
</protein>
<dbReference type="OrthoDB" id="2690108at2759"/>
<gene>
    <name evidence="1" type="ORF">HD556DRAFT_1227225</name>
</gene>
<proteinExistence type="predicted"/>
<keyword evidence="2" id="KW-1185">Reference proteome</keyword>